<keyword evidence="1" id="KW-0812">Transmembrane</keyword>
<sequence length="225" mass="24514">MMKTTRTDEANTTDWHESAFDVARGLSAYTGSSLIAGLAEVIARHPQADVGNAFNHKQVACKVWARDSLFDSLGGTFGRIVLLGGWYGVLAGMLFDDARFSIERIDSVDIDESVADVARTLNACAGARFQALTQDMYALDYAGLHADLVINTSCEHIANLRAWLSLLPAGTRVLLQSNDYFSEPTHINCVPSLEAFVAQAGLSQLDYSGALPMKKYTRFMLIGKV</sequence>
<evidence type="ECO:0000313" key="3">
    <source>
        <dbReference type="Proteomes" id="UP000182661"/>
    </source>
</evidence>
<evidence type="ECO:0008006" key="4">
    <source>
        <dbReference type="Google" id="ProtNLM"/>
    </source>
</evidence>
<keyword evidence="3" id="KW-1185">Reference proteome</keyword>
<dbReference type="SUPFAM" id="SSF53335">
    <property type="entry name" value="S-adenosyl-L-methionine-dependent methyltransferases"/>
    <property type="match status" value="1"/>
</dbReference>
<keyword evidence="1" id="KW-1133">Transmembrane helix</keyword>
<feature type="transmembrane region" description="Helical" evidence="1">
    <location>
        <begin position="76"/>
        <end position="95"/>
    </location>
</feature>
<dbReference type="Proteomes" id="UP000182661">
    <property type="component" value="Unassembled WGS sequence"/>
</dbReference>
<dbReference type="OrthoDB" id="8064566at2"/>
<comment type="caution">
    <text evidence="2">The sequence shown here is derived from an EMBL/GenBank/DDBJ whole genome shotgun (WGS) entry which is preliminary data.</text>
</comment>
<keyword evidence="1" id="KW-0472">Membrane</keyword>
<accession>A0A657LNZ7</accession>
<proteinExistence type="predicted"/>
<gene>
    <name evidence="2" type="ORF">AX760_06425</name>
</gene>
<dbReference type="AlphaFoldDB" id="A0A657LNZ7"/>
<dbReference type="RefSeq" id="WP_071835023.1">
    <property type="nucleotide sequence ID" value="NZ_LSRP01000118.1"/>
</dbReference>
<dbReference type="EMBL" id="LSRP01000118">
    <property type="protein sequence ID" value="OJF92349.1"/>
    <property type="molecule type" value="Genomic_DNA"/>
</dbReference>
<organism evidence="2 3">
    <name type="scientific">Pararhizobium antarcticum</name>
    <dbReference type="NCBI Taxonomy" id="1798805"/>
    <lineage>
        <taxon>Bacteria</taxon>
        <taxon>Pseudomonadati</taxon>
        <taxon>Pseudomonadota</taxon>
        <taxon>Alphaproteobacteria</taxon>
        <taxon>Hyphomicrobiales</taxon>
        <taxon>Rhizobiaceae</taxon>
        <taxon>Rhizobium/Agrobacterium group</taxon>
        <taxon>Pararhizobium</taxon>
    </lineage>
</organism>
<protein>
    <recommendedName>
        <fullName evidence="4">SAM-dependent methyltransferase</fullName>
    </recommendedName>
</protein>
<reference evidence="2 3" key="1">
    <citation type="submission" date="2016-02" db="EMBL/GenBank/DDBJ databases">
        <title>Genome sequencing of a beta-galactosidase producing bacteria Rhizobium sp. 59.</title>
        <authorList>
            <person name="Wang D."/>
            <person name="Kot W."/>
            <person name="Qin Y."/>
            <person name="Hansen L."/>
            <person name="Naqvi K."/>
            <person name="Rensing C."/>
        </authorList>
    </citation>
    <scope>NUCLEOTIDE SEQUENCE [LARGE SCALE GENOMIC DNA]</scope>
    <source>
        <strain evidence="2 3">59</strain>
    </source>
</reference>
<evidence type="ECO:0000256" key="1">
    <source>
        <dbReference type="SAM" id="Phobius"/>
    </source>
</evidence>
<name>A0A657LNZ7_9HYPH</name>
<evidence type="ECO:0000313" key="2">
    <source>
        <dbReference type="EMBL" id="OJF92349.1"/>
    </source>
</evidence>
<dbReference type="InterPro" id="IPR029063">
    <property type="entry name" value="SAM-dependent_MTases_sf"/>
</dbReference>